<dbReference type="PANTHER" id="PTHR24559">
    <property type="entry name" value="TRANSPOSON TY3-I GAG-POL POLYPROTEIN"/>
    <property type="match status" value="1"/>
</dbReference>
<sequence>MKIDVHARTLSIEFRDTYMKFNIFEVLKHPVEDHSIFSIDAIDGLMEEYFQLGIGDASLADFVNISDVIDCFCIVAEKADSEILSNTLHFSYFKDSLIISVENIKKEVTKLLAAGIIYPISNSQWVSPVQVVPKKSGMMVIKIRQDEMVPAKIQNSWRVCIDYRKLNQATRKEHFLLSFVDQVLEKLAGYMQIHIALVDQHKTTFTCQFRTFTYTRISFRHCNAPSTFQKCMINIFSDLFEDCMEVFMDNLTVYVESFEACLDNLSRVLRRCIESSLVLNFEKCHFMVTKGIIMGHLVLARGIKVDKAKIDVISSLPNPASVFTGDSLKILARLPCLCPSCYRRMPTLSLTSPVWTHFKSWRED</sequence>
<dbReference type="InterPro" id="IPR000477">
    <property type="entry name" value="RT_dom"/>
</dbReference>
<dbReference type="AlphaFoldDB" id="A0A371HGY6"/>
<dbReference type="Pfam" id="PF00078">
    <property type="entry name" value="RVT_1"/>
    <property type="match status" value="1"/>
</dbReference>
<reference evidence="2" key="1">
    <citation type="submission" date="2018-05" db="EMBL/GenBank/DDBJ databases">
        <title>Draft genome of Mucuna pruriens seed.</title>
        <authorList>
            <person name="Nnadi N.E."/>
            <person name="Vos R."/>
            <person name="Hasami M.H."/>
            <person name="Devisetty U.K."/>
            <person name="Aguiy J.C."/>
        </authorList>
    </citation>
    <scope>NUCLEOTIDE SEQUENCE [LARGE SCALE GENOMIC DNA]</scope>
    <source>
        <strain evidence="2">JCA_2017</strain>
    </source>
</reference>
<dbReference type="STRING" id="157652.A0A371HGY6"/>
<feature type="non-terminal residue" evidence="2">
    <location>
        <position position="1"/>
    </location>
</feature>
<organism evidence="2 3">
    <name type="scientific">Mucuna pruriens</name>
    <name type="common">Velvet bean</name>
    <name type="synonym">Dolichos pruriens</name>
    <dbReference type="NCBI Taxonomy" id="157652"/>
    <lineage>
        <taxon>Eukaryota</taxon>
        <taxon>Viridiplantae</taxon>
        <taxon>Streptophyta</taxon>
        <taxon>Embryophyta</taxon>
        <taxon>Tracheophyta</taxon>
        <taxon>Spermatophyta</taxon>
        <taxon>Magnoliopsida</taxon>
        <taxon>eudicotyledons</taxon>
        <taxon>Gunneridae</taxon>
        <taxon>Pentapetalae</taxon>
        <taxon>rosids</taxon>
        <taxon>fabids</taxon>
        <taxon>Fabales</taxon>
        <taxon>Fabaceae</taxon>
        <taxon>Papilionoideae</taxon>
        <taxon>50 kb inversion clade</taxon>
        <taxon>NPAAA clade</taxon>
        <taxon>indigoferoid/millettioid clade</taxon>
        <taxon>Phaseoleae</taxon>
        <taxon>Mucuna</taxon>
    </lineage>
</organism>
<dbReference type="CDD" id="cd01647">
    <property type="entry name" value="RT_LTR"/>
    <property type="match status" value="1"/>
</dbReference>
<accession>A0A371HGY6</accession>
<evidence type="ECO:0000313" key="3">
    <source>
        <dbReference type="Proteomes" id="UP000257109"/>
    </source>
</evidence>
<dbReference type="OrthoDB" id="1922084at2759"/>
<evidence type="ECO:0000313" key="2">
    <source>
        <dbReference type="EMBL" id="RDY02056.1"/>
    </source>
</evidence>
<dbReference type="SUPFAM" id="SSF56672">
    <property type="entry name" value="DNA/RNA polymerases"/>
    <property type="match status" value="1"/>
</dbReference>
<dbReference type="Gene3D" id="3.30.70.270">
    <property type="match status" value="1"/>
</dbReference>
<keyword evidence="3" id="KW-1185">Reference proteome</keyword>
<dbReference type="InterPro" id="IPR043502">
    <property type="entry name" value="DNA/RNA_pol_sf"/>
</dbReference>
<dbReference type="Proteomes" id="UP000257109">
    <property type="component" value="Unassembled WGS sequence"/>
</dbReference>
<proteinExistence type="predicted"/>
<dbReference type="InterPro" id="IPR053134">
    <property type="entry name" value="RNA-dir_DNA_polymerase"/>
</dbReference>
<feature type="domain" description="Reverse transcriptase" evidence="1">
    <location>
        <begin position="155"/>
        <end position="290"/>
    </location>
</feature>
<comment type="caution">
    <text evidence="2">The sequence shown here is derived from an EMBL/GenBank/DDBJ whole genome shotgun (WGS) entry which is preliminary data.</text>
</comment>
<evidence type="ECO:0000259" key="1">
    <source>
        <dbReference type="Pfam" id="PF00078"/>
    </source>
</evidence>
<gene>
    <name evidence="2" type="primary">pol</name>
    <name evidence="2" type="ORF">CR513_14538</name>
</gene>
<name>A0A371HGY6_MUCPR</name>
<dbReference type="PANTHER" id="PTHR24559:SF444">
    <property type="entry name" value="REVERSE TRANSCRIPTASE DOMAIN-CONTAINING PROTEIN"/>
    <property type="match status" value="1"/>
</dbReference>
<dbReference type="InterPro" id="IPR043128">
    <property type="entry name" value="Rev_trsase/Diguanyl_cyclase"/>
</dbReference>
<dbReference type="Gene3D" id="3.10.10.10">
    <property type="entry name" value="HIV Type 1 Reverse Transcriptase, subunit A, domain 1"/>
    <property type="match status" value="1"/>
</dbReference>
<dbReference type="EMBL" id="QJKJ01002606">
    <property type="protein sequence ID" value="RDY02056.1"/>
    <property type="molecule type" value="Genomic_DNA"/>
</dbReference>
<protein>
    <submittedName>
        <fullName evidence="2">Retrovirus-related Pol polyprotein</fullName>
    </submittedName>
</protein>